<evidence type="ECO:0000256" key="12">
    <source>
        <dbReference type="ARBA" id="ARBA00023125"/>
    </source>
</evidence>
<keyword evidence="4" id="KW-0548">Nucleotidyltransferase</keyword>
<evidence type="ECO:0000256" key="2">
    <source>
        <dbReference type="ARBA" id="ARBA00022562"/>
    </source>
</evidence>
<dbReference type="GO" id="GO:0000166">
    <property type="term" value="F:nucleotide binding"/>
    <property type="evidence" value="ECO:0007669"/>
    <property type="project" value="UniProtKB-KW"/>
</dbReference>
<keyword evidence="2" id="KW-1048">Host nucleus</keyword>
<evidence type="ECO:0000256" key="6">
    <source>
        <dbReference type="ARBA" id="ARBA00022722"/>
    </source>
</evidence>
<dbReference type="EMBL" id="MW182906">
    <property type="protein sequence ID" value="QVW56432.1"/>
    <property type="molecule type" value="Genomic_DNA"/>
</dbReference>
<evidence type="ECO:0000256" key="10">
    <source>
        <dbReference type="ARBA" id="ARBA00022801"/>
    </source>
</evidence>
<evidence type="ECO:0000256" key="11">
    <source>
        <dbReference type="ARBA" id="ARBA00023124"/>
    </source>
</evidence>
<keyword evidence="12" id="KW-0238">DNA-binding</keyword>
<dbReference type="InterPro" id="IPR049912">
    <property type="entry name" value="CRESS_DNA_REP"/>
</dbReference>
<keyword evidence="10" id="KW-0378">Hydrolase</keyword>
<evidence type="ECO:0000256" key="5">
    <source>
        <dbReference type="ARBA" id="ARBA00022705"/>
    </source>
</evidence>
<evidence type="ECO:0000256" key="3">
    <source>
        <dbReference type="ARBA" id="ARBA00022679"/>
    </source>
</evidence>
<reference evidence="14" key="1">
    <citation type="submission" date="2020-10" db="EMBL/GenBank/DDBJ databases">
        <title>CRESS DNA virus dark matter in the feces of wild birds.</title>
        <authorList>
            <person name="Yang S."/>
            <person name="Zhang W."/>
        </authorList>
    </citation>
    <scope>NUCLEOTIDE SEQUENCE</scope>
    <source>
        <strain evidence="14">Ytb23gen37</strain>
    </source>
</reference>
<keyword evidence="7" id="KW-0479">Metal-binding</keyword>
<comment type="subcellular location">
    <subcellularLocation>
        <location evidence="1">Host nucleus</location>
    </subcellularLocation>
</comment>
<protein>
    <submittedName>
        <fullName evidence="14">Replication-associated protein</fullName>
    </submittedName>
</protein>
<evidence type="ECO:0000256" key="9">
    <source>
        <dbReference type="ARBA" id="ARBA00022759"/>
    </source>
</evidence>
<organism evidence="14">
    <name type="scientific">Emberiza elegans Genomoviridae sp</name>
    <dbReference type="NCBI Taxonomy" id="2814948"/>
    <lineage>
        <taxon>Viruses</taxon>
        <taxon>Monodnaviria</taxon>
        <taxon>Shotokuvirae</taxon>
        <taxon>Cressdnaviricota</taxon>
        <taxon>Repensiviricetes</taxon>
        <taxon>Geplafuvirales</taxon>
        <taxon>Genomoviridae</taxon>
    </lineage>
</organism>
<accession>A0A8E7G1C8</accession>
<dbReference type="PROSITE" id="PS52020">
    <property type="entry name" value="CRESS_DNA_REP"/>
    <property type="match status" value="1"/>
</dbReference>
<keyword evidence="9" id="KW-0255">Endonuclease</keyword>
<dbReference type="GO" id="GO:0046872">
    <property type="term" value="F:metal ion binding"/>
    <property type="evidence" value="ECO:0007669"/>
    <property type="project" value="UniProtKB-KW"/>
</dbReference>
<evidence type="ECO:0000256" key="1">
    <source>
        <dbReference type="ARBA" id="ARBA00004147"/>
    </source>
</evidence>
<keyword evidence="11" id="KW-0190">Covalent protein-DNA linkage</keyword>
<evidence type="ECO:0000313" key="14">
    <source>
        <dbReference type="EMBL" id="QVW56432.1"/>
    </source>
</evidence>
<dbReference type="GO" id="GO:0016787">
    <property type="term" value="F:hydrolase activity"/>
    <property type="evidence" value="ECO:0007669"/>
    <property type="project" value="UniProtKB-KW"/>
</dbReference>
<evidence type="ECO:0000256" key="7">
    <source>
        <dbReference type="ARBA" id="ARBA00022723"/>
    </source>
</evidence>
<evidence type="ECO:0000256" key="8">
    <source>
        <dbReference type="ARBA" id="ARBA00022741"/>
    </source>
</evidence>
<dbReference type="GO" id="GO:0004519">
    <property type="term" value="F:endonuclease activity"/>
    <property type="evidence" value="ECO:0007669"/>
    <property type="project" value="UniProtKB-KW"/>
</dbReference>
<evidence type="ECO:0000259" key="13">
    <source>
        <dbReference type="PROSITE" id="PS52020"/>
    </source>
</evidence>
<proteinExistence type="predicted"/>
<dbReference type="GO" id="GO:0006260">
    <property type="term" value="P:DNA replication"/>
    <property type="evidence" value="ECO:0007669"/>
    <property type="project" value="UniProtKB-KW"/>
</dbReference>
<keyword evidence="6" id="KW-0540">Nuclease</keyword>
<name>A0A8E7G1C8_9VIRU</name>
<evidence type="ECO:0000256" key="4">
    <source>
        <dbReference type="ARBA" id="ARBA00022695"/>
    </source>
</evidence>
<keyword evidence="3" id="KW-0808">Transferase</keyword>
<sequence>MSSFKFQARYALLTYAQCGDLDPWSVSDYLSSLGAECIIARENHAAGGVHLHAFVDFGRRFISRDVKKFDVGGCHPNIEPSKGRPWAGYDYAIKDGDVVAGGLERPAEGGGGKLPSNAERWAEIVAAETREEFWRLLAELDPSAMVRSFSQCRAYADYRYRAVRETYRTPDGIVFSGSQLEELNRWAESNIGGHSGGGNHAYFGGLFSMDESLEGVEYAVFDDFGGLKFLPTYKFWLGHQKQFYVTDKYKGKQLVEWGKPSIWLNNADPREEHGIRDDEIEWLNANCDFIRLDETISHASTE</sequence>
<dbReference type="Pfam" id="PF00799">
    <property type="entry name" value="Gemini_AL1"/>
    <property type="match status" value="1"/>
</dbReference>
<keyword evidence="8" id="KW-0547">Nucleotide-binding</keyword>
<dbReference type="GO" id="GO:0042025">
    <property type="term" value="C:host cell nucleus"/>
    <property type="evidence" value="ECO:0007669"/>
    <property type="project" value="UniProtKB-SubCell"/>
</dbReference>
<keyword evidence="5" id="KW-0235">DNA replication</keyword>
<dbReference type="GO" id="GO:0016779">
    <property type="term" value="F:nucleotidyltransferase activity"/>
    <property type="evidence" value="ECO:0007669"/>
    <property type="project" value="UniProtKB-KW"/>
</dbReference>
<dbReference type="GO" id="GO:0003677">
    <property type="term" value="F:DNA binding"/>
    <property type="evidence" value="ECO:0007669"/>
    <property type="project" value="UniProtKB-KW"/>
</dbReference>
<feature type="domain" description="CRESS-DNA virus Rep endonuclease" evidence="13">
    <location>
        <begin position="5"/>
        <end position="112"/>
    </location>
</feature>